<organism evidence="1 2">
    <name type="scientific">Mikania micrantha</name>
    <name type="common">bitter vine</name>
    <dbReference type="NCBI Taxonomy" id="192012"/>
    <lineage>
        <taxon>Eukaryota</taxon>
        <taxon>Viridiplantae</taxon>
        <taxon>Streptophyta</taxon>
        <taxon>Embryophyta</taxon>
        <taxon>Tracheophyta</taxon>
        <taxon>Spermatophyta</taxon>
        <taxon>Magnoliopsida</taxon>
        <taxon>eudicotyledons</taxon>
        <taxon>Gunneridae</taxon>
        <taxon>Pentapetalae</taxon>
        <taxon>asterids</taxon>
        <taxon>campanulids</taxon>
        <taxon>Asterales</taxon>
        <taxon>Asteraceae</taxon>
        <taxon>Asteroideae</taxon>
        <taxon>Heliantheae alliance</taxon>
        <taxon>Eupatorieae</taxon>
        <taxon>Mikania</taxon>
    </lineage>
</organism>
<proteinExistence type="predicted"/>
<protein>
    <submittedName>
        <fullName evidence="1">Uncharacterized protein</fullName>
    </submittedName>
</protein>
<reference evidence="1 2" key="1">
    <citation type="submission" date="2019-05" db="EMBL/GenBank/DDBJ databases">
        <title>Mikania micrantha, genome provides insights into the molecular mechanism of rapid growth.</title>
        <authorList>
            <person name="Liu B."/>
        </authorList>
    </citation>
    <scope>NUCLEOTIDE SEQUENCE [LARGE SCALE GENOMIC DNA]</scope>
    <source>
        <strain evidence="1">NLD-2019</strain>
        <tissue evidence="1">Leaf</tissue>
    </source>
</reference>
<evidence type="ECO:0000313" key="1">
    <source>
        <dbReference type="EMBL" id="KAD2804494.1"/>
    </source>
</evidence>
<keyword evidence="2" id="KW-1185">Reference proteome</keyword>
<sequence>MQSSLHESNKSQSHHLNQICQLVLRGRWADGGGRCGGCDDGSGRCYGGGAISGGVGWWWQWRHDMAVAGG</sequence>
<name>A0A5N6LSD7_9ASTR</name>
<comment type="caution">
    <text evidence="1">The sequence shown here is derived from an EMBL/GenBank/DDBJ whole genome shotgun (WGS) entry which is preliminary data.</text>
</comment>
<evidence type="ECO:0000313" key="2">
    <source>
        <dbReference type="Proteomes" id="UP000326396"/>
    </source>
</evidence>
<dbReference type="AlphaFoldDB" id="A0A5N6LSD7"/>
<dbReference type="Proteomes" id="UP000326396">
    <property type="component" value="Linkage Group LG8"/>
</dbReference>
<accession>A0A5N6LSD7</accession>
<gene>
    <name evidence="1" type="ORF">E3N88_37871</name>
</gene>
<dbReference type="EMBL" id="SZYD01000018">
    <property type="protein sequence ID" value="KAD2804494.1"/>
    <property type="molecule type" value="Genomic_DNA"/>
</dbReference>